<evidence type="ECO:0000313" key="3">
    <source>
        <dbReference type="EMBL" id="MFC6331291.1"/>
    </source>
</evidence>
<proteinExistence type="predicted"/>
<feature type="transmembrane region" description="Helical" evidence="1">
    <location>
        <begin position="74"/>
        <end position="94"/>
    </location>
</feature>
<keyword evidence="1" id="KW-0472">Membrane</keyword>
<dbReference type="RefSeq" id="WP_379230376.1">
    <property type="nucleotide sequence ID" value="NZ_JBHSTE010000001.1"/>
</dbReference>
<gene>
    <name evidence="3" type="ORF">ACFP56_01535</name>
</gene>
<dbReference type="InterPro" id="IPR012340">
    <property type="entry name" value="NA-bd_OB-fold"/>
</dbReference>
<dbReference type="GO" id="GO:0006508">
    <property type="term" value="P:proteolysis"/>
    <property type="evidence" value="ECO:0007669"/>
    <property type="project" value="UniProtKB-KW"/>
</dbReference>
<comment type="caution">
    <text evidence="3">The sequence shown here is derived from an EMBL/GenBank/DDBJ whole genome shotgun (WGS) entry which is preliminary data.</text>
</comment>
<sequence>METLFWVCFLIGIVYTVAVVIFGDALAGALDASLEWLQLDNLPVLQPLTLISGLTIFGGSGIVLLNFSLLSMALVITFALVIAVIGVIIVYFVYIKPMANAENSTGYSIFDLVGKEAQVVVPIPSNGYGEVIVKTAGGISNHTAASYDQVEIVGDQSVVVIEVKEGVLFVSPLSLD</sequence>
<dbReference type="Pfam" id="PF25842">
    <property type="entry name" value="NfeD_TM"/>
    <property type="match status" value="1"/>
</dbReference>
<feature type="domain" description="Membrane protein NfeD2 N-terminal transmembrane" evidence="2">
    <location>
        <begin position="1"/>
        <end position="103"/>
    </location>
</feature>
<keyword evidence="4" id="KW-1185">Reference proteome</keyword>
<evidence type="ECO:0000313" key="4">
    <source>
        <dbReference type="Proteomes" id="UP001596233"/>
    </source>
</evidence>
<reference evidence="4" key="1">
    <citation type="journal article" date="2019" name="Int. J. Syst. Evol. Microbiol.">
        <title>The Global Catalogue of Microorganisms (GCM) 10K type strain sequencing project: providing services to taxonomists for standard genome sequencing and annotation.</title>
        <authorList>
            <consortium name="The Broad Institute Genomics Platform"/>
            <consortium name="The Broad Institute Genome Sequencing Center for Infectious Disease"/>
            <person name="Wu L."/>
            <person name="Ma J."/>
        </authorList>
    </citation>
    <scope>NUCLEOTIDE SEQUENCE [LARGE SCALE GENOMIC DNA]</scope>
    <source>
        <strain evidence="4">PCU 280</strain>
    </source>
</reference>
<organism evidence="3 4">
    <name type="scientific">Paenibacillus septentrionalis</name>
    <dbReference type="NCBI Taxonomy" id="429342"/>
    <lineage>
        <taxon>Bacteria</taxon>
        <taxon>Bacillati</taxon>
        <taxon>Bacillota</taxon>
        <taxon>Bacilli</taxon>
        <taxon>Bacillales</taxon>
        <taxon>Paenibacillaceae</taxon>
        <taxon>Paenibacillus</taxon>
    </lineage>
</organism>
<dbReference type="EMBL" id="JBHSTE010000001">
    <property type="protein sequence ID" value="MFC6331291.1"/>
    <property type="molecule type" value="Genomic_DNA"/>
</dbReference>
<keyword evidence="3" id="KW-0645">Protease</keyword>
<dbReference type="InterPro" id="IPR058653">
    <property type="entry name" value="NfeD2_TM"/>
</dbReference>
<name>A0ABW1V0C9_9BACL</name>
<evidence type="ECO:0000256" key="1">
    <source>
        <dbReference type="SAM" id="Phobius"/>
    </source>
</evidence>
<dbReference type="GO" id="GO:0008233">
    <property type="term" value="F:peptidase activity"/>
    <property type="evidence" value="ECO:0007669"/>
    <property type="project" value="UniProtKB-KW"/>
</dbReference>
<keyword evidence="1" id="KW-1133">Transmembrane helix</keyword>
<feature type="transmembrane region" description="Helical" evidence="1">
    <location>
        <begin position="48"/>
        <end position="67"/>
    </location>
</feature>
<keyword evidence="1" id="KW-0812">Transmembrane</keyword>
<keyword evidence="3" id="KW-0378">Hydrolase</keyword>
<accession>A0ABW1V0C9</accession>
<dbReference type="Proteomes" id="UP001596233">
    <property type="component" value="Unassembled WGS sequence"/>
</dbReference>
<dbReference type="Gene3D" id="2.40.50.140">
    <property type="entry name" value="Nucleic acid-binding proteins"/>
    <property type="match status" value="1"/>
</dbReference>
<protein>
    <submittedName>
        <fullName evidence="3">Protease</fullName>
    </submittedName>
</protein>
<feature type="transmembrane region" description="Helical" evidence="1">
    <location>
        <begin position="7"/>
        <end position="28"/>
    </location>
</feature>
<evidence type="ECO:0000259" key="2">
    <source>
        <dbReference type="Pfam" id="PF25842"/>
    </source>
</evidence>